<gene>
    <name evidence="1" type="ORF">HG66A1_09220</name>
</gene>
<name>A0A517PIF0_9PLAN</name>
<organism evidence="1 2">
    <name type="scientific">Gimesia chilikensis</name>
    <dbReference type="NCBI Taxonomy" id="2605989"/>
    <lineage>
        <taxon>Bacteria</taxon>
        <taxon>Pseudomonadati</taxon>
        <taxon>Planctomycetota</taxon>
        <taxon>Planctomycetia</taxon>
        <taxon>Planctomycetales</taxon>
        <taxon>Planctomycetaceae</taxon>
        <taxon>Gimesia</taxon>
    </lineage>
</organism>
<evidence type="ECO:0000313" key="1">
    <source>
        <dbReference type="EMBL" id="QDT19158.1"/>
    </source>
</evidence>
<dbReference type="AlphaFoldDB" id="A0A517PIF0"/>
<dbReference type="RefSeq" id="WP_232106751.1">
    <property type="nucleotide sequence ID" value="NZ_CP036266.1"/>
</dbReference>
<dbReference type="InterPro" id="IPR043721">
    <property type="entry name" value="DUF5662"/>
</dbReference>
<keyword evidence="2" id="KW-1185">Reference proteome</keyword>
<evidence type="ECO:0000313" key="2">
    <source>
        <dbReference type="Proteomes" id="UP000320421"/>
    </source>
</evidence>
<proteinExistence type="predicted"/>
<sequence>MQEPTPEMVTFYERRTRAHIERVRRNLALLAAEWACGEELLARGEVHDASKFEDAERVPYIWLTEYHRCRWRNIPFTYPEGMEARTQAAVRHHVSHNRHHPEFHDDPNEMTDVDLIEMVCDWTAMSEEFGQDGGSARGWAMKTIGERVAFNDEKTRFVFEVIEQLDRLRTCHGAGDLKR</sequence>
<dbReference type="Proteomes" id="UP000320421">
    <property type="component" value="Chromosome"/>
</dbReference>
<dbReference type="Pfam" id="PF18907">
    <property type="entry name" value="DUF5662"/>
    <property type="match status" value="1"/>
</dbReference>
<dbReference type="EMBL" id="CP036266">
    <property type="protein sequence ID" value="QDT19158.1"/>
    <property type="molecule type" value="Genomic_DNA"/>
</dbReference>
<reference evidence="1 2" key="1">
    <citation type="submission" date="2019-02" db="EMBL/GenBank/DDBJ databases">
        <title>Deep-cultivation of Planctomycetes and their phenomic and genomic characterization uncovers novel biology.</title>
        <authorList>
            <person name="Wiegand S."/>
            <person name="Jogler M."/>
            <person name="Boedeker C."/>
            <person name="Pinto D."/>
            <person name="Vollmers J."/>
            <person name="Rivas-Marin E."/>
            <person name="Kohn T."/>
            <person name="Peeters S.H."/>
            <person name="Heuer A."/>
            <person name="Rast P."/>
            <person name="Oberbeckmann S."/>
            <person name="Bunk B."/>
            <person name="Jeske O."/>
            <person name="Meyerdierks A."/>
            <person name="Storesund J.E."/>
            <person name="Kallscheuer N."/>
            <person name="Luecker S."/>
            <person name="Lage O.M."/>
            <person name="Pohl T."/>
            <person name="Merkel B.J."/>
            <person name="Hornburger P."/>
            <person name="Mueller R.-W."/>
            <person name="Bruemmer F."/>
            <person name="Labrenz M."/>
            <person name="Spormann A.M."/>
            <person name="Op den Camp H."/>
            <person name="Overmann J."/>
            <person name="Amann R."/>
            <person name="Jetten M.S.M."/>
            <person name="Mascher T."/>
            <person name="Medema M.H."/>
            <person name="Devos D.P."/>
            <person name="Kaster A.-K."/>
            <person name="Ovreas L."/>
            <person name="Rohde M."/>
            <person name="Galperin M.Y."/>
            <person name="Jogler C."/>
        </authorList>
    </citation>
    <scope>NUCLEOTIDE SEQUENCE [LARGE SCALE GENOMIC DNA]</scope>
    <source>
        <strain evidence="1 2">HG66A1</strain>
    </source>
</reference>
<accession>A0A517PIF0</accession>
<protein>
    <submittedName>
        <fullName evidence="1">Uncharacterized protein</fullName>
    </submittedName>
</protein>